<evidence type="ECO:0000256" key="1">
    <source>
        <dbReference type="SAM" id="SignalP"/>
    </source>
</evidence>
<dbReference type="Proteomes" id="UP000199415">
    <property type="component" value="Unassembled WGS sequence"/>
</dbReference>
<dbReference type="AlphaFoldDB" id="A0A1G7L2P2"/>
<evidence type="ECO:0000313" key="2">
    <source>
        <dbReference type="EMBL" id="SDF43604.1"/>
    </source>
</evidence>
<accession>A0A1G7L2P2</accession>
<evidence type="ECO:0008006" key="4">
    <source>
        <dbReference type="Google" id="ProtNLM"/>
    </source>
</evidence>
<dbReference type="OrthoDB" id="9776275at2"/>
<sequence>MMTAKRPTPRDALAGLTLALLHAATPAIGANPASAAQDERGTWSFIWENDVFSGTDRNYTNGNRLSYVSPAEPWDAGLHGAVGRALFDADRHDRVRYGLAVGQDMFTPENIEAERPLPDQHPYAGWLYGEYSVYVQEPDRLHIAALQIGMVGPAAGAEFTQDNFHDLINSPEANGWDNQLKNEPAFALLLERQTRALVETGFNGLELDLTPHIGGSLGTLRTQAKAGLTLRFGTDLRRDFGPPRVRPAIGGTGFFEGRNGLSWYAFAGLEGRMVARNIFLDGNTFRDSPSVDKEPLVMDAQAGLVTTLGRARIAYTAVIRSPQFERQDPPHVFGSVSLSFKF</sequence>
<evidence type="ECO:0000313" key="3">
    <source>
        <dbReference type="Proteomes" id="UP000199415"/>
    </source>
</evidence>
<dbReference type="STRING" id="1082479.SAMN05216241_10189"/>
<dbReference type="InterPro" id="IPR037107">
    <property type="entry name" value="Put_OMP_sf"/>
</dbReference>
<feature type="chain" id="PRO_5011620552" description="Outer membrane protein" evidence="1">
    <location>
        <begin position="30"/>
        <end position="342"/>
    </location>
</feature>
<feature type="signal peptide" evidence="1">
    <location>
        <begin position="1"/>
        <end position="29"/>
    </location>
</feature>
<reference evidence="2 3" key="1">
    <citation type="submission" date="2016-10" db="EMBL/GenBank/DDBJ databases">
        <authorList>
            <person name="de Groot N.N."/>
        </authorList>
    </citation>
    <scope>NUCLEOTIDE SEQUENCE [LARGE SCALE GENOMIC DNA]</scope>
    <source>
        <strain evidence="2 3">DSM 25584</strain>
    </source>
</reference>
<dbReference type="EMBL" id="FNCE01000001">
    <property type="protein sequence ID" value="SDF43604.1"/>
    <property type="molecule type" value="Genomic_DNA"/>
</dbReference>
<keyword evidence="3" id="KW-1185">Reference proteome</keyword>
<gene>
    <name evidence="2" type="ORF">SAMN05216241_10189</name>
</gene>
<protein>
    <recommendedName>
        <fullName evidence="4">Outer membrane protein</fullName>
    </recommendedName>
</protein>
<name>A0A1G7L2P2_9PROT</name>
<dbReference type="InterPro" id="IPR018707">
    <property type="entry name" value="LpxR"/>
</dbReference>
<organism evidence="2 3">
    <name type="scientific">Limimonas halophila</name>
    <dbReference type="NCBI Taxonomy" id="1082479"/>
    <lineage>
        <taxon>Bacteria</taxon>
        <taxon>Pseudomonadati</taxon>
        <taxon>Pseudomonadota</taxon>
        <taxon>Alphaproteobacteria</taxon>
        <taxon>Rhodospirillales</taxon>
        <taxon>Rhodovibrionaceae</taxon>
        <taxon>Limimonas</taxon>
    </lineage>
</organism>
<proteinExistence type="predicted"/>
<keyword evidence="1" id="KW-0732">Signal</keyword>
<dbReference type="Gene3D" id="2.40.128.140">
    <property type="entry name" value="Outer membrane protein"/>
    <property type="match status" value="1"/>
</dbReference>
<dbReference type="Pfam" id="PF09982">
    <property type="entry name" value="LpxR"/>
    <property type="match status" value="1"/>
</dbReference>